<dbReference type="InterPro" id="IPR016460">
    <property type="entry name" value="COPB1"/>
</dbReference>
<dbReference type="Gene3D" id="1.25.10.10">
    <property type="entry name" value="Leucine-rich Repeat Variant"/>
    <property type="match status" value="1"/>
</dbReference>
<organism evidence="2 3">
    <name type="scientific">Bonamia ostreae</name>
    <dbReference type="NCBI Taxonomy" id="126728"/>
    <lineage>
        <taxon>Eukaryota</taxon>
        <taxon>Sar</taxon>
        <taxon>Rhizaria</taxon>
        <taxon>Endomyxa</taxon>
        <taxon>Ascetosporea</taxon>
        <taxon>Haplosporida</taxon>
        <taxon>Bonamia</taxon>
    </lineage>
</organism>
<reference evidence="2 3" key="1">
    <citation type="journal article" date="2024" name="BMC Biol.">
        <title>Comparative genomics of Ascetosporea gives new insight into the evolutionary basis for animal parasitism in Rhizaria.</title>
        <authorList>
            <person name="Hiltunen Thoren M."/>
            <person name="Onut-Brannstrom I."/>
            <person name="Alfjorden A."/>
            <person name="Peckova H."/>
            <person name="Swords F."/>
            <person name="Hooper C."/>
            <person name="Holzer A.S."/>
            <person name="Bass D."/>
            <person name="Burki F."/>
        </authorList>
    </citation>
    <scope>NUCLEOTIDE SEQUENCE [LARGE SCALE GENOMIC DNA]</scope>
    <source>
        <strain evidence="2">20-A016</strain>
    </source>
</reference>
<sequence length="234" mass="27372">MIKAKKCPLLINSENFSENEKLDSIVVFLESNDVDKKRIALKKLIAQVIKDTSKLREVLIPVIKFCFSSPERDIKLLCLYFWEVFWTVSDKEHFKDETLLVCNRLLQDLKHPNEYIRSATLRLLCSFQDPQILEMVKQELIQNLEHGEAVCRRFALMALISTEKTGFCVIEEINDALLEKALTESDDACKRNYFVFLKQKNEEMADSFLSKIWQNLDNESDLIQSEIIRFIKNV</sequence>
<dbReference type="PANTHER" id="PTHR10635">
    <property type="entry name" value="COATOMER SUBUNIT BETA"/>
    <property type="match status" value="1"/>
</dbReference>
<feature type="domain" description="Clathrin/coatomer adaptor adaptin-like N-terminal" evidence="1">
    <location>
        <begin position="23"/>
        <end position="233"/>
    </location>
</feature>
<dbReference type="SUPFAM" id="SSF48371">
    <property type="entry name" value="ARM repeat"/>
    <property type="match status" value="1"/>
</dbReference>
<proteinExistence type="predicted"/>
<dbReference type="Proteomes" id="UP001439008">
    <property type="component" value="Unassembled WGS sequence"/>
</dbReference>
<gene>
    <name evidence="2" type="primary">SEC26_2</name>
    <name evidence="2" type="ORF">MHBO_000078</name>
</gene>
<keyword evidence="3" id="KW-1185">Reference proteome</keyword>
<evidence type="ECO:0000313" key="3">
    <source>
        <dbReference type="Proteomes" id="UP001439008"/>
    </source>
</evidence>
<dbReference type="PANTHER" id="PTHR10635:SF0">
    <property type="entry name" value="COATOMER SUBUNIT BETA"/>
    <property type="match status" value="1"/>
</dbReference>
<dbReference type="InterPro" id="IPR002553">
    <property type="entry name" value="Clathrin/coatomer_adapt-like_N"/>
</dbReference>
<accession>A0ABV2AFA4</accession>
<evidence type="ECO:0000313" key="2">
    <source>
        <dbReference type="EMBL" id="MES1918053.1"/>
    </source>
</evidence>
<evidence type="ECO:0000259" key="1">
    <source>
        <dbReference type="Pfam" id="PF01602"/>
    </source>
</evidence>
<protein>
    <submittedName>
        <fullName evidence="2">Coatomer subunit beta</fullName>
    </submittedName>
</protein>
<name>A0ABV2AFA4_9EUKA</name>
<dbReference type="InterPro" id="IPR011989">
    <property type="entry name" value="ARM-like"/>
</dbReference>
<dbReference type="InterPro" id="IPR016024">
    <property type="entry name" value="ARM-type_fold"/>
</dbReference>
<dbReference type="EMBL" id="JBDODL010000010">
    <property type="protein sequence ID" value="MES1918053.1"/>
    <property type="molecule type" value="Genomic_DNA"/>
</dbReference>
<dbReference type="Pfam" id="PF01602">
    <property type="entry name" value="Adaptin_N"/>
    <property type="match status" value="1"/>
</dbReference>
<comment type="caution">
    <text evidence="2">The sequence shown here is derived from an EMBL/GenBank/DDBJ whole genome shotgun (WGS) entry which is preliminary data.</text>
</comment>